<keyword evidence="3" id="KW-1185">Reference proteome</keyword>
<dbReference type="EMBL" id="VLLL01000006">
    <property type="protein sequence ID" value="TWJ11986.1"/>
    <property type="molecule type" value="Genomic_DNA"/>
</dbReference>
<name>A0A562V268_9ACTN</name>
<comment type="caution">
    <text evidence="2">The sequence shown here is derived from an EMBL/GenBank/DDBJ whole genome shotgun (WGS) entry which is preliminary data.</text>
</comment>
<keyword evidence="1" id="KW-1133">Transmembrane helix</keyword>
<evidence type="ECO:0000313" key="3">
    <source>
        <dbReference type="Proteomes" id="UP000321617"/>
    </source>
</evidence>
<gene>
    <name evidence="2" type="ORF">LX16_2731</name>
</gene>
<accession>A0A562V268</accession>
<protein>
    <submittedName>
        <fullName evidence="2">Uncharacterized protein</fullName>
    </submittedName>
</protein>
<organism evidence="2 3">
    <name type="scientific">Stackebrandtia albiflava</name>
    <dbReference type="NCBI Taxonomy" id="406432"/>
    <lineage>
        <taxon>Bacteria</taxon>
        <taxon>Bacillati</taxon>
        <taxon>Actinomycetota</taxon>
        <taxon>Actinomycetes</taxon>
        <taxon>Glycomycetales</taxon>
        <taxon>Glycomycetaceae</taxon>
        <taxon>Stackebrandtia</taxon>
    </lineage>
</organism>
<dbReference type="OrthoDB" id="769710at2"/>
<proteinExistence type="predicted"/>
<feature type="transmembrane region" description="Helical" evidence="1">
    <location>
        <begin position="37"/>
        <end position="55"/>
    </location>
</feature>
<dbReference type="RefSeq" id="WP_147138745.1">
    <property type="nucleotide sequence ID" value="NZ_BAABIJ010000002.1"/>
</dbReference>
<feature type="transmembrane region" description="Helical" evidence="1">
    <location>
        <begin position="91"/>
        <end position="112"/>
    </location>
</feature>
<dbReference type="AlphaFoldDB" id="A0A562V268"/>
<keyword evidence="1" id="KW-0812">Transmembrane</keyword>
<dbReference type="Proteomes" id="UP000321617">
    <property type="component" value="Unassembled WGS sequence"/>
</dbReference>
<keyword evidence="1" id="KW-0472">Membrane</keyword>
<evidence type="ECO:0000256" key="1">
    <source>
        <dbReference type="SAM" id="Phobius"/>
    </source>
</evidence>
<evidence type="ECO:0000313" key="2">
    <source>
        <dbReference type="EMBL" id="TWJ11986.1"/>
    </source>
</evidence>
<reference evidence="2 3" key="1">
    <citation type="journal article" date="2013" name="Stand. Genomic Sci.">
        <title>Genomic Encyclopedia of Type Strains, Phase I: The one thousand microbial genomes (KMG-I) project.</title>
        <authorList>
            <person name="Kyrpides N.C."/>
            <person name="Woyke T."/>
            <person name="Eisen J.A."/>
            <person name="Garrity G."/>
            <person name="Lilburn T.G."/>
            <person name="Beck B.J."/>
            <person name="Whitman W.B."/>
            <person name="Hugenholtz P."/>
            <person name="Klenk H.P."/>
        </authorList>
    </citation>
    <scope>NUCLEOTIDE SEQUENCE [LARGE SCALE GENOMIC DNA]</scope>
    <source>
        <strain evidence="2 3">DSM 45044</strain>
    </source>
</reference>
<sequence length="113" mass="12108">MLIWSGWGLAALLPLPLIAVFAGTLDAVGVTGEPGIGVALALTGAVGAVWTRWFDGWREKRSPARQLVDPRTGQQVVVVRRDSLFWIPMRFLWVVYVLLAVGGLAVLVTGLAG</sequence>